<organism evidence="9 10">
    <name type="scientific">Methylobacter tundripaludum</name>
    <dbReference type="NCBI Taxonomy" id="173365"/>
    <lineage>
        <taxon>Bacteria</taxon>
        <taxon>Pseudomonadati</taxon>
        <taxon>Pseudomonadota</taxon>
        <taxon>Gammaproteobacteria</taxon>
        <taxon>Methylococcales</taxon>
        <taxon>Methylococcaceae</taxon>
        <taxon>Methylobacter</taxon>
    </lineage>
</organism>
<comment type="catalytic activity">
    <reaction evidence="7">
        <text>DNA(n) + a 2'-deoxyribonucleoside 5'-triphosphate = DNA(n+1) + diphosphate</text>
        <dbReference type="Rhea" id="RHEA:22508"/>
        <dbReference type="Rhea" id="RHEA-COMP:17339"/>
        <dbReference type="Rhea" id="RHEA-COMP:17340"/>
        <dbReference type="ChEBI" id="CHEBI:33019"/>
        <dbReference type="ChEBI" id="CHEBI:61560"/>
        <dbReference type="ChEBI" id="CHEBI:173112"/>
        <dbReference type="EC" id="2.7.7.7"/>
    </reaction>
</comment>
<dbReference type="InterPro" id="IPR050238">
    <property type="entry name" value="DNA_Rep/Repair_Clamp_Loader"/>
</dbReference>
<keyword evidence="6" id="KW-0239">DNA-directed DNA polymerase</keyword>
<dbReference type="InterPro" id="IPR015199">
    <property type="entry name" value="DNA_pol_III_delta_C"/>
</dbReference>
<dbReference type="PANTHER" id="PTHR11669">
    <property type="entry name" value="REPLICATION FACTOR C / DNA POLYMERASE III GAMMA-TAU SUBUNIT"/>
    <property type="match status" value="1"/>
</dbReference>
<evidence type="ECO:0000256" key="3">
    <source>
        <dbReference type="ARBA" id="ARBA00022679"/>
    </source>
</evidence>
<gene>
    <name evidence="9" type="ORF">B0F87_103169</name>
</gene>
<name>A0A2S6HGG4_9GAMM</name>
<evidence type="ECO:0000256" key="2">
    <source>
        <dbReference type="ARBA" id="ARBA00014363"/>
    </source>
</evidence>
<dbReference type="InterPro" id="IPR027417">
    <property type="entry name" value="P-loop_NTPase"/>
</dbReference>
<sequence>MRLELSYFSQAWYRKVTVPNRLLPWQQHQWEHLCSYIAQERIPQALLITGNKGLGKQQLANQFAVALLCATPQANGMACGVCSSCLLVNAETHPDFIQVQPEEPGKGIGIGQIRSLITRLTLKPQFETYRVVIVNPADKMNNAAANAFLKCLEEPTERTVIILISEKPAKLPATIISRCQKLAVLTPDKETVVEWLAKTLQSKSPLCKRGDLLCNVSLAQGAPLLALDYANDETLTLRNECFNAWMAIAKQLKSPVIIAEDWHKLPASPLIFWMTSWIIDLIKCSYHTKVESLYNPDLSEPLQGLSQRLELKGLYKLYDLLLASRQRLDTQINKQLLFEEILIQWHELNRSK</sequence>
<dbReference type="GO" id="GO:0008408">
    <property type="term" value="F:3'-5' exonuclease activity"/>
    <property type="evidence" value="ECO:0007669"/>
    <property type="project" value="InterPro"/>
</dbReference>
<dbReference type="GO" id="GO:0003887">
    <property type="term" value="F:DNA-directed DNA polymerase activity"/>
    <property type="evidence" value="ECO:0007669"/>
    <property type="project" value="UniProtKB-KW"/>
</dbReference>
<evidence type="ECO:0000256" key="5">
    <source>
        <dbReference type="ARBA" id="ARBA00022705"/>
    </source>
</evidence>
<evidence type="ECO:0000256" key="7">
    <source>
        <dbReference type="ARBA" id="ARBA00049244"/>
    </source>
</evidence>
<evidence type="ECO:0000256" key="1">
    <source>
        <dbReference type="ARBA" id="ARBA00012417"/>
    </source>
</evidence>
<reference evidence="9 10" key="1">
    <citation type="submission" date="2018-02" db="EMBL/GenBank/DDBJ databases">
        <title>Subsurface microbial communities from deep shales in Ohio and West Virginia, USA.</title>
        <authorList>
            <person name="Wrighton K."/>
        </authorList>
    </citation>
    <scope>NUCLEOTIDE SEQUENCE [LARGE SCALE GENOMIC DNA]</scope>
    <source>
        <strain evidence="9 10">OWC-DMM</strain>
    </source>
</reference>
<dbReference type="SUPFAM" id="SSF48019">
    <property type="entry name" value="post-AAA+ oligomerization domain-like"/>
    <property type="match status" value="1"/>
</dbReference>
<accession>A0A2S6HGG4</accession>
<evidence type="ECO:0000313" key="9">
    <source>
        <dbReference type="EMBL" id="PPK76562.1"/>
    </source>
</evidence>
<dbReference type="InterPro" id="IPR008921">
    <property type="entry name" value="DNA_pol3_clamp-load_cplx_C"/>
</dbReference>
<feature type="domain" description="DNA polymerase III delta subunit C-terminal" evidence="8">
    <location>
        <begin position="234"/>
        <end position="346"/>
    </location>
</feature>
<dbReference type="Proteomes" id="UP000240010">
    <property type="component" value="Unassembled WGS sequence"/>
</dbReference>
<dbReference type="NCBIfam" id="TIGR00678">
    <property type="entry name" value="holB"/>
    <property type="match status" value="1"/>
</dbReference>
<dbReference type="AlphaFoldDB" id="A0A2S6HGG4"/>
<keyword evidence="3" id="KW-0808">Transferase</keyword>
<dbReference type="InterPro" id="IPR004622">
    <property type="entry name" value="DNA_pol_HolB"/>
</dbReference>
<dbReference type="GO" id="GO:0009360">
    <property type="term" value="C:DNA polymerase III complex"/>
    <property type="evidence" value="ECO:0007669"/>
    <property type="project" value="InterPro"/>
</dbReference>
<dbReference type="NCBIfam" id="NF004310">
    <property type="entry name" value="PRK05707.1"/>
    <property type="match status" value="1"/>
</dbReference>
<evidence type="ECO:0000256" key="4">
    <source>
        <dbReference type="ARBA" id="ARBA00022695"/>
    </source>
</evidence>
<dbReference type="EC" id="2.7.7.7" evidence="1"/>
<keyword evidence="5" id="KW-0235">DNA replication</keyword>
<comment type="caution">
    <text evidence="9">The sequence shown here is derived from an EMBL/GenBank/DDBJ whole genome shotgun (WGS) entry which is preliminary data.</text>
</comment>
<evidence type="ECO:0000259" key="8">
    <source>
        <dbReference type="Pfam" id="PF09115"/>
    </source>
</evidence>
<dbReference type="Gene3D" id="1.20.272.10">
    <property type="match status" value="1"/>
</dbReference>
<dbReference type="Pfam" id="PF13177">
    <property type="entry name" value="DNA_pol3_delta2"/>
    <property type="match status" value="1"/>
</dbReference>
<dbReference type="Gene3D" id="3.40.50.300">
    <property type="entry name" value="P-loop containing nucleotide triphosphate hydrolases"/>
    <property type="match status" value="1"/>
</dbReference>
<protein>
    <recommendedName>
        <fullName evidence="2">DNA polymerase III subunit delta'</fullName>
        <ecNumber evidence="1">2.7.7.7</ecNumber>
    </recommendedName>
</protein>
<dbReference type="Pfam" id="PF09115">
    <property type="entry name" value="DNApol3-delta_C"/>
    <property type="match status" value="1"/>
</dbReference>
<keyword evidence="4" id="KW-0548">Nucleotidyltransferase</keyword>
<proteinExistence type="predicted"/>
<dbReference type="PANTHER" id="PTHR11669:SF8">
    <property type="entry name" value="DNA POLYMERASE III SUBUNIT DELTA"/>
    <property type="match status" value="1"/>
</dbReference>
<dbReference type="EMBL" id="PTIZ01000003">
    <property type="protein sequence ID" value="PPK76562.1"/>
    <property type="molecule type" value="Genomic_DNA"/>
</dbReference>
<dbReference type="GO" id="GO:0003677">
    <property type="term" value="F:DNA binding"/>
    <property type="evidence" value="ECO:0007669"/>
    <property type="project" value="InterPro"/>
</dbReference>
<dbReference type="SUPFAM" id="SSF52540">
    <property type="entry name" value="P-loop containing nucleoside triphosphate hydrolases"/>
    <property type="match status" value="1"/>
</dbReference>
<dbReference type="GO" id="GO:0006261">
    <property type="term" value="P:DNA-templated DNA replication"/>
    <property type="evidence" value="ECO:0007669"/>
    <property type="project" value="TreeGrafter"/>
</dbReference>
<evidence type="ECO:0000256" key="6">
    <source>
        <dbReference type="ARBA" id="ARBA00022932"/>
    </source>
</evidence>
<evidence type="ECO:0000313" key="10">
    <source>
        <dbReference type="Proteomes" id="UP000240010"/>
    </source>
</evidence>